<dbReference type="AlphaFoldDB" id="A0A518H1T0"/>
<protein>
    <submittedName>
        <fullName evidence="10">Thiol:disulfide interchange protein DsbD</fullName>
        <ecNumber evidence="10">1.8.1.8</ecNumber>
    </submittedName>
</protein>
<evidence type="ECO:0000256" key="2">
    <source>
        <dbReference type="ARBA" id="ARBA00022475"/>
    </source>
</evidence>
<evidence type="ECO:0000313" key="10">
    <source>
        <dbReference type="EMBL" id="QDV34796.1"/>
    </source>
</evidence>
<feature type="transmembrane region" description="Helical" evidence="8">
    <location>
        <begin position="624"/>
        <end position="652"/>
    </location>
</feature>
<sequence length="964" mass="102607">MGESAIGPAGASDDRDGRPGLGIAPERDAMRIDLWRGRGPGLASGLLIALLASTAPAAAQDPKPARPDSPEFLQPGEVRFTAKVEPTRARPGQEVTYSVSARVEEPWHIYAHAEEQPKGVAAVPTRFDLFRLGGLEPTGEGWEASEEPVEPPPLGDVIVFDYHEGAVTWSRKLRVPDDAAPGAVSLQGQVMFQLCTDSTCKPPTRRTVDPVGLTIEGGQSRERLDRPSAALAGLASPLLVAPQDEARPQRKDSPPILQPKEATFTTSIEPAEAKPGDSVNYNVSVKLAPTWHIYAYAESIPEGVAAVPTRFDAFGLDGLEKAGEWAASREPHEPEEVSGVLAYKYYEDEVTWTLPLKVPADAGGGERSVRTQIQFQICDPKSCKPPTRVTLPAAMLTVLASPGGAAAPSAGPSQAGPSSSAVAEADSGGEAASGFETEAEGDAAASASTEVGSTELREKIGQGLIPFMLWSALGGVVALMMPCVWPMIPITVNFFVKQGQPEKGKEKKSTTGLAITYCLAIIGVFTLVGVVFSAAFGATALNQLSNAPWLNFVVAGLFLAFGLSLLGLFEIRLPNFLLNASAQGESRGGVIGVIFMALTLTITSFTCTFPVVGALLVVAAGGSYLYPVIGLATFATVLALPFFLLALAPGILSNMPRSGDWMNAVKVVGGLVEIGAAFKFLNTAEVSLRGNPEAAWFDAQVLMASWVVIAAVCGFYLLGFFRTSHDHGEPSVGVGRLLFGSFFLFVALYFSPALFGYPPRSKIYDRLVVGLLPADAGEMNAETELVKRLESIGFSGGGGASEPQELIADSEDPPEVQRARSLHGVWWDMSLDVALAKAKESNRPVLIDFTGVNCANCRSMEQGVMPKGDVIERLRQFVPVQLYVDRVPVEGLGADRSEELAIRNFERELELTDESTQPLYVVMTPDGEVVSSKGGLIERPEFISFLDRALAEYSEIARTAQAGE</sequence>
<feature type="compositionally biased region" description="Basic and acidic residues" evidence="7">
    <location>
        <begin position="244"/>
        <end position="253"/>
    </location>
</feature>
<dbReference type="InterPro" id="IPR013766">
    <property type="entry name" value="Thioredoxin_domain"/>
</dbReference>
<feature type="transmembrane region" description="Helical" evidence="8">
    <location>
        <begin position="517"/>
        <end position="537"/>
    </location>
</feature>
<dbReference type="PANTHER" id="PTHR32234">
    <property type="entry name" value="THIOL:DISULFIDE INTERCHANGE PROTEIN DSBD"/>
    <property type="match status" value="1"/>
</dbReference>
<feature type="transmembrane region" description="Helical" evidence="8">
    <location>
        <begin position="590"/>
        <end position="618"/>
    </location>
</feature>
<name>A0A518H1T0_9BACT</name>
<dbReference type="Gene3D" id="3.40.30.10">
    <property type="entry name" value="Glutaredoxin"/>
    <property type="match status" value="1"/>
</dbReference>
<evidence type="ECO:0000256" key="8">
    <source>
        <dbReference type="SAM" id="Phobius"/>
    </source>
</evidence>
<dbReference type="GO" id="GO:0005886">
    <property type="term" value="C:plasma membrane"/>
    <property type="evidence" value="ECO:0007669"/>
    <property type="project" value="UniProtKB-SubCell"/>
</dbReference>
<reference evidence="10 11" key="1">
    <citation type="submission" date="2019-02" db="EMBL/GenBank/DDBJ databases">
        <title>Deep-cultivation of Planctomycetes and their phenomic and genomic characterization uncovers novel biology.</title>
        <authorList>
            <person name="Wiegand S."/>
            <person name="Jogler M."/>
            <person name="Boedeker C."/>
            <person name="Pinto D."/>
            <person name="Vollmers J."/>
            <person name="Rivas-Marin E."/>
            <person name="Kohn T."/>
            <person name="Peeters S.H."/>
            <person name="Heuer A."/>
            <person name="Rast P."/>
            <person name="Oberbeckmann S."/>
            <person name="Bunk B."/>
            <person name="Jeske O."/>
            <person name="Meyerdierks A."/>
            <person name="Storesund J.E."/>
            <person name="Kallscheuer N."/>
            <person name="Luecker S."/>
            <person name="Lage O.M."/>
            <person name="Pohl T."/>
            <person name="Merkel B.J."/>
            <person name="Hornburger P."/>
            <person name="Mueller R.-W."/>
            <person name="Bruemmer F."/>
            <person name="Labrenz M."/>
            <person name="Spormann A.M."/>
            <person name="Op den Camp H."/>
            <person name="Overmann J."/>
            <person name="Amann R."/>
            <person name="Jetten M.S.M."/>
            <person name="Mascher T."/>
            <person name="Medema M.H."/>
            <person name="Devos D.P."/>
            <person name="Kaster A.-K."/>
            <person name="Ovreas L."/>
            <person name="Rohde M."/>
            <person name="Galperin M.Y."/>
            <person name="Jogler C."/>
        </authorList>
    </citation>
    <scope>NUCLEOTIDE SEQUENCE [LARGE SCALE GENOMIC DNA]</scope>
    <source>
        <strain evidence="10 11">ElP</strain>
    </source>
</reference>
<dbReference type="EMBL" id="CP036426">
    <property type="protein sequence ID" value="QDV34796.1"/>
    <property type="molecule type" value="Genomic_DNA"/>
</dbReference>
<feature type="region of interest" description="Disordered" evidence="7">
    <location>
        <begin position="405"/>
        <end position="452"/>
    </location>
</feature>
<evidence type="ECO:0000256" key="4">
    <source>
        <dbReference type="ARBA" id="ARBA00022748"/>
    </source>
</evidence>
<keyword evidence="6 8" id="KW-0472">Membrane</keyword>
<comment type="subcellular location">
    <subcellularLocation>
        <location evidence="1">Cell membrane</location>
        <topology evidence="1">Multi-pass membrane protein</topology>
    </subcellularLocation>
</comment>
<feature type="region of interest" description="Disordered" evidence="7">
    <location>
        <begin position="239"/>
        <end position="261"/>
    </location>
</feature>
<evidence type="ECO:0000256" key="3">
    <source>
        <dbReference type="ARBA" id="ARBA00022692"/>
    </source>
</evidence>
<evidence type="ECO:0000259" key="9">
    <source>
        <dbReference type="PROSITE" id="PS51352"/>
    </source>
</evidence>
<keyword evidence="2" id="KW-1003">Cell membrane</keyword>
<dbReference type="PROSITE" id="PS51352">
    <property type="entry name" value="THIOREDOXIN_2"/>
    <property type="match status" value="1"/>
</dbReference>
<evidence type="ECO:0000256" key="5">
    <source>
        <dbReference type="ARBA" id="ARBA00022989"/>
    </source>
</evidence>
<dbReference type="InterPro" id="IPR003834">
    <property type="entry name" value="Cyt_c_assmbl_TM_dom"/>
</dbReference>
<feature type="transmembrane region" description="Helical" evidence="8">
    <location>
        <begin position="549"/>
        <end position="569"/>
    </location>
</feature>
<feature type="transmembrane region" description="Helical" evidence="8">
    <location>
        <begin position="733"/>
        <end position="757"/>
    </location>
</feature>
<dbReference type="Proteomes" id="UP000317835">
    <property type="component" value="Chromosome"/>
</dbReference>
<gene>
    <name evidence="10" type="primary">dsbD</name>
    <name evidence="10" type="ORF">ElP_26920</name>
</gene>
<keyword evidence="11" id="KW-1185">Reference proteome</keyword>
<keyword evidence="4" id="KW-0201">Cytochrome c-type biogenesis</keyword>
<proteinExistence type="predicted"/>
<accession>A0A518H1T0</accession>
<evidence type="ECO:0000256" key="6">
    <source>
        <dbReference type="ARBA" id="ARBA00023136"/>
    </source>
</evidence>
<keyword evidence="10" id="KW-0560">Oxidoreductase</keyword>
<dbReference type="GO" id="GO:0017004">
    <property type="term" value="P:cytochrome complex assembly"/>
    <property type="evidence" value="ECO:0007669"/>
    <property type="project" value="UniProtKB-KW"/>
</dbReference>
<organism evidence="10 11">
    <name type="scientific">Tautonia plasticadhaerens</name>
    <dbReference type="NCBI Taxonomy" id="2527974"/>
    <lineage>
        <taxon>Bacteria</taxon>
        <taxon>Pseudomonadati</taxon>
        <taxon>Planctomycetota</taxon>
        <taxon>Planctomycetia</taxon>
        <taxon>Isosphaerales</taxon>
        <taxon>Isosphaeraceae</taxon>
        <taxon>Tautonia</taxon>
    </lineage>
</organism>
<dbReference type="InterPro" id="IPR036249">
    <property type="entry name" value="Thioredoxin-like_sf"/>
</dbReference>
<keyword evidence="3 8" id="KW-0812">Transmembrane</keyword>
<feature type="region of interest" description="Disordered" evidence="7">
    <location>
        <begin position="1"/>
        <end position="27"/>
    </location>
</feature>
<feature type="transmembrane region" description="Helical" evidence="8">
    <location>
        <begin position="701"/>
        <end position="721"/>
    </location>
</feature>
<feature type="transmembrane region" description="Helical" evidence="8">
    <location>
        <begin position="467"/>
        <end position="496"/>
    </location>
</feature>
<dbReference type="Pfam" id="PF13899">
    <property type="entry name" value="Thioredoxin_7"/>
    <property type="match status" value="1"/>
</dbReference>
<evidence type="ECO:0000313" key="11">
    <source>
        <dbReference type="Proteomes" id="UP000317835"/>
    </source>
</evidence>
<dbReference type="SUPFAM" id="SSF52833">
    <property type="entry name" value="Thioredoxin-like"/>
    <property type="match status" value="1"/>
</dbReference>
<evidence type="ECO:0000256" key="1">
    <source>
        <dbReference type="ARBA" id="ARBA00004651"/>
    </source>
</evidence>
<evidence type="ECO:0000256" key="7">
    <source>
        <dbReference type="SAM" id="MobiDB-lite"/>
    </source>
</evidence>
<dbReference type="EC" id="1.8.1.8" evidence="10"/>
<keyword evidence="5 8" id="KW-1133">Transmembrane helix</keyword>
<dbReference type="GO" id="GO:0047134">
    <property type="term" value="F:protein-disulfide reductase [NAD(P)H] activity"/>
    <property type="evidence" value="ECO:0007669"/>
    <property type="project" value="UniProtKB-EC"/>
</dbReference>
<feature type="transmembrane region" description="Helical" evidence="8">
    <location>
        <begin position="664"/>
        <end position="681"/>
    </location>
</feature>
<dbReference type="KEGG" id="tpla:ElP_26920"/>
<feature type="compositionally biased region" description="Low complexity" evidence="7">
    <location>
        <begin position="405"/>
        <end position="436"/>
    </location>
</feature>
<dbReference type="PANTHER" id="PTHR32234:SF0">
    <property type="entry name" value="THIOL:DISULFIDE INTERCHANGE PROTEIN DSBD"/>
    <property type="match status" value="1"/>
</dbReference>
<dbReference type="GO" id="GO:0045454">
    <property type="term" value="P:cell redox homeostasis"/>
    <property type="evidence" value="ECO:0007669"/>
    <property type="project" value="TreeGrafter"/>
</dbReference>
<feature type="domain" description="Thioredoxin" evidence="9">
    <location>
        <begin position="808"/>
        <end position="951"/>
    </location>
</feature>
<dbReference type="Pfam" id="PF02683">
    <property type="entry name" value="DsbD_TM"/>
    <property type="match status" value="1"/>
</dbReference>